<feature type="non-terminal residue" evidence="1">
    <location>
        <position position="1"/>
    </location>
</feature>
<dbReference type="OrthoDB" id="3806176at2759"/>
<evidence type="ECO:0000313" key="1">
    <source>
        <dbReference type="EMBL" id="KAF1992958.1"/>
    </source>
</evidence>
<protein>
    <submittedName>
        <fullName evidence="1">Uncharacterized protein</fullName>
    </submittedName>
</protein>
<dbReference type="Proteomes" id="UP000799779">
    <property type="component" value="Unassembled WGS sequence"/>
</dbReference>
<reference evidence="1" key="1">
    <citation type="journal article" date="2020" name="Stud. Mycol.">
        <title>101 Dothideomycetes genomes: a test case for predicting lifestyles and emergence of pathogens.</title>
        <authorList>
            <person name="Haridas S."/>
            <person name="Albert R."/>
            <person name="Binder M."/>
            <person name="Bloem J."/>
            <person name="Labutti K."/>
            <person name="Salamov A."/>
            <person name="Andreopoulos B."/>
            <person name="Baker S."/>
            <person name="Barry K."/>
            <person name="Bills G."/>
            <person name="Bluhm B."/>
            <person name="Cannon C."/>
            <person name="Castanera R."/>
            <person name="Culley D."/>
            <person name="Daum C."/>
            <person name="Ezra D."/>
            <person name="Gonzalez J."/>
            <person name="Henrissat B."/>
            <person name="Kuo A."/>
            <person name="Liang C."/>
            <person name="Lipzen A."/>
            <person name="Lutzoni F."/>
            <person name="Magnuson J."/>
            <person name="Mondo S."/>
            <person name="Nolan M."/>
            <person name="Ohm R."/>
            <person name="Pangilinan J."/>
            <person name="Park H.-J."/>
            <person name="Ramirez L."/>
            <person name="Alfaro M."/>
            <person name="Sun H."/>
            <person name="Tritt A."/>
            <person name="Yoshinaga Y."/>
            <person name="Zwiers L.-H."/>
            <person name="Turgeon B."/>
            <person name="Goodwin S."/>
            <person name="Spatafora J."/>
            <person name="Crous P."/>
            <person name="Grigoriev I."/>
        </authorList>
    </citation>
    <scope>NUCLEOTIDE SEQUENCE</scope>
    <source>
        <strain evidence="1">CBS 123094</strain>
    </source>
</reference>
<dbReference type="EMBL" id="ML977746">
    <property type="protein sequence ID" value="KAF1992958.1"/>
    <property type="molecule type" value="Genomic_DNA"/>
</dbReference>
<proteinExistence type="predicted"/>
<organism evidence="1 2">
    <name type="scientific">Amniculicola lignicola CBS 123094</name>
    <dbReference type="NCBI Taxonomy" id="1392246"/>
    <lineage>
        <taxon>Eukaryota</taxon>
        <taxon>Fungi</taxon>
        <taxon>Dikarya</taxon>
        <taxon>Ascomycota</taxon>
        <taxon>Pezizomycotina</taxon>
        <taxon>Dothideomycetes</taxon>
        <taxon>Pleosporomycetidae</taxon>
        <taxon>Pleosporales</taxon>
        <taxon>Amniculicolaceae</taxon>
        <taxon>Amniculicola</taxon>
    </lineage>
</organism>
<name>A0A6A5VW65_9PLEO</name>
<gene>
    <name evidence="1" type="ORF">P154DRAFT_528110</name>
</gene>
<sequence>YLLINMRYKIAGREYTLWDGSDFEGWTTYDLSLLPCAIRRELLLAYAEHRHYPRGKANCTRGIVGPLRARREKE</sequence>
<dbReference type="AlphaFoldDB" id="A0A6A5VW65"/>
<accession>A0A6A5VW65</accession>
<evidence type="ECO:0000313" key="2">
    <source>
        <dbReference type="Proteomes" id="UP000799779"/>
    </source>
</evidence>
<keyword evidence="2" id="KW-1185">Reference proteome</keyword>